<dbReference type="GO" id="GO:0003700">
    <property type="term" value="F:DNA-binding transcription factor activity"/>
    <property type="evidence" value="ECO:0007669"/>
    <property type="project" value="InterPro"/>
</dbReference>
<keyword evidence="3" id="KW-0804">Transcription</keyword>
<organism evidence="6">
    <name type="scientific">Burkholderia sp. (strain CCGE1003)</name>
    <dbReference type="NCBI Taxonomy" id="640512"/>
    <lineage>
        <taxon>Bacteria</taxon>
        <taxon>Pseudomonadati</taxon>
        <taxon>Pseudomonadota</taxon>
        <taxon>Betaproteobacteria</taxon>
        <taxon>Burkholderiales</taxon>
        <taxon>Burkholderiaceae</taxon>
        <taxon>Burkholderia</taxon>
    </lineage>
</organism>
<dbReference type="InterPro" id="IPR011711">
    <property type="entry name" value="GntR_C"/>
</dbReference>
<dbReference type="KEGG" id="bgf:BC1003_1932"/>
<dbReference type="SMART" id="SM00345">
    <property type="entry name" value="HTH_GNTR"/>
    <property type="match status" value="1"/>
</dbReference>
<dbReference type="STRING" id="640512.BC1003_1932"/>
<dbReference type="InterPro" id="IPR036388">
    <property type="entry name" value="WH-like_DNA-bd_sf"/>
</dbReference>
<dbReference type="GO" id="GO:0003677">
    <property type="term" value="F:DNA binding"/>
    <property type="evidence" value="ECO:0007669"/>
    <property type="project" value="UniProtKB-KW"/>
</dbReference>
<dbReference type="Gene3D" id="1.10.10.10">
    <property type="entry name" value="Winged helix-like DNA-binding domain superfamily/Winged helix DNA-binding domain"/>
    <property type="match status" value="1"/>
</dbReference>
<dbReference type="PANTHER" id="PTHR43537:SF53">
    <property type="entry name" value="HTH-TYPE TRANSCRIPTIONAL REPRESSOR NANR"/>
    <property type="match status" value="1"/>
</dbReference>
<dbReference type="AlphaFoldDB" id="E1TAF2"/>
<sequence length="306" mass="32579">MSDIESTSVNSSKPEAIAERIRAAILEHRLAPGAKLTEAQLCEVFAVKRGPIRQALAQLATDRLVDLEPNRGAFVASPSLQEVHEVFEMRRIIELAVVEKICSGHGMRRLKNIGSMIGRERKAFETRDFSSWIRLSGEFHTALAELTGNAVLCDCLNGLVARSTLISALYESLGRSPCSFEDHEAILAALDVGDAEKAAALMSRHLQSVELKMLERPARGAVDLREVFGALNGVTGGVTSGATGGATSDAKSVTTSGVTGEPKTDRKTDPMSDPKRGAKSGALGNRVEASPEASSTKLSKRKSAPG</sequence>
<evidence type="ECO:0000256" key="2">
    <source>
        <dbReference type="ARBA" id="ARBA00023125"/>
    </source>
</evidence>
<dbReference type="eggNOG" id="COG1802">
    <property type="taxonomic scope" value="Bacteria"/>
</dbReference>
<dbReference type="Pfam" id="PF00392">
    <property type="entry name" value="GntR"/>
    <property type="match status" value="1"/>
</dbReference>
<dbReference type="PROSITE" id="PS50949">
    <property type="entry name" value="HTH_GNTR"/>
    <property type="match status" value="1"/>
</dbReference>
<dbReference type="PANTHER" id="PTHR43537">
    <property type="entry name" value="TRANSCRIPTIONAL REGULATOR, GNTR FAMILY"/>
    <property type="match status" value="1"/>
</dbReference>
<dbReference type="EMBL" id="CP002217">
    <property type="protein sequence ID" value="ADN57895.1"/>
    <property type="molecule type" value="Genomic_DNA"/>
</dbReference>
<protein>
    <submittedName>
        <fullName evidence="6">Transcriptional regulator, GntR family</fullName>
    </submittedName>
</protein>
<keyword evidence="1" id="KW-0805">Transcription regulation</keyword>
<evidence type="ECO:0000256" key="1">
    <source>
        <dbReference type="ARBA" id="ARBA00023015"/>
    </source>
</evidence>
<dbReference type="SMART" id="SM00895">
    <property type="entry name" value="FCD"/>
    <property type="match status" value="1"/>
</dbReference>
<dbReference type="SUPFAM" id="SSF46785">
    <property type="entry name" value="Winged helix' DNA-binding domain"/>
    <property type="match status" value="1"/>
</dbReference>
<evidence type="ECO:0000256" key="4">
    <source>
        <dbReference type="SAM" id="MobiDB-lite"/>
    </source>
</evidence>
<dbReference type="HOGENOM" id="CLU_017584_5_0_4"/>
<accession>E1TAF2</accession>
<dbReference type="InterPro" id="IPR000524">
    <property type="entry name" value="Tscrpt_reg_HTH_GntR"/>
</dbReference>
<dbReference type="InterPro" id="IPR008920">
    <property type="entry name" value="TF_FadR/GntR_C"/>
</dbReference>
<dbReference type="OrthoDB" id="5243844at2"/>
<dbReference type="Gene3D" id="1.20.120.530">
    <property type="entry name" value="GntR ligand-binding domain-like"/>
    <property type="match status" value="1"/>
</dbReference>
<gene>
    <name evidence="6" type="ordered locus">BC1003_1932</name>
</gene>
<dbReference type="CDD" id="cd07377">
    <property type="entry name" value="WHTH_GntR"/>
    <property type="match status" value="1"/>
</dbReference>
<keyword evidence="2" id="KW-0238">DNA-binding</keyword>
<evidence type="ECO:0000259" key="5">
    <source>
        <dbReference type="PROSITE" id="PS50949"/>
    </source>
</evidence>
<dbReference type="Pfam" id="PF07729">
    <property type="entry name" value="FCD"/>
    <property type="match status" value="1"/>
</dbReference>
<evidence type="ECO:0000256" key="3">
    <source>
        <dbReference type="ARBA" id="ARBA00023163"/>
    </source>
</evidence>
<reference evidence="6" key="1">
    <citation type="submission" date="2010-09" db="EMBL/GenBank/DDBJ databases">
        <title>Complete sequence of chromosome1 of Burkholderia sp. CCGE1003.</title>
        <authorList>
            <consortium name="US DOE Joint Genome Institute"/>
            <person name="Lucas S."/>
            <person name="Copeland A."/>
            <person name="Lapidus A."/>
            <person name="Cheng J.-F."/>
            <person name="Bruce D."/>
            <person name="Goodwin L."/>
            <person name="Pitluck S."/>
            <person name="Daligault H."/>
            <person name="Davenport K."/>
            <person name="Detter J.C."/>
            <person name="Han C."/>
            <person name="Tapia R."/>
            <person name="Land M."/>
            <person name="Hauser L."/>
            <person name="Jeffries C."/>
            <person name="Kyrpides N."/>
            <person name="Ivanova N."/>
            <person name="Ovchinnikova G."/>
            <person name="Martinez-Romero E."/>
            <person name="Rogel M.A."/>
            <person name="Auchtung J."/>
            <person name="Tiedje J.M."/>
            <person name="Woyke T."/>
        </authorList>
    </citation>
    <scope>NUCLEOTIDE SEQUENCE</scope>
    <source>
        <strain evidence="6">CCGE1003</strain>
    </source>
</reference>
<dbReference type="SUPFAM" id="SSF48008">
    <property type="entry name" value="GntR ligand-binding domain-like"/>
    <property type="match status" value="1"/>
</dbReference>
<feature type="region of interest" description="Disordered" evidence="4">
    <location>
        <begin position="239"/>
        <end position="306"/>
    </location>
</feature>
<feature type="compositionally biased region" description="Basic and acidic residues" evidence="4">
    <location>
        <begin position="262"/>
        <end position="276"/>
    </location>
</feature>
<name>E1TAF2_BURSG</name>
<feature type="compositionally biased region" description="Polar residues" evidence="4">
    <location>
        <begin position="249"/>
        <end position="258"/>
    </location>
</feature>
<dbReference type="InterPro" id="IPR036390">
    <property type="entry name" value="WH_DNA-bd_sf"/>
</dbReference>
<evidence type="ECO:0000313" key="6">
    <source>
        <dbReference type="EMBL" id="ADN57895.1"/>
    </source>
</evidence>
<proteinExistence type="predicted"/>
<feature type="domain" description="HTH gntR-type" evidence="5">
    <location>
        <begin position="11"/>
        <end position="78"/>
    </location>
</feature>